<evidence type="ECO:0000256" key="1">
    <source>
        <dbReference type="ARBA" id="ARBA00004429"/>
    </source>
</evidence>
<comment type="subcellular location">
    <subcellularLocation>
        <location evidence="1">Cell inner membrane</location>
        <topology evidence="1">Multi-pass membrane protein</topology>
    </subcellularLocation>
    <subcellularLocation>
        <location evidence="9">Cell membrane</location>
        <topology evidence="9">Multi-pass membrane protein</topology>
    </subcellularLocation>
</comment>
<dbReference type="EMBL" id="MHCJ01000001">
    <property type="protein sequence ID" value="OGY19111.1"/>
    <property type="molecule type" value="Genomic_DNA"/>
</dbReference>
<dbReference type="PRINTS" id="PR00164">
    <property type="entry name" value="ABC2TRNSPORT"/>
</dbReference>
<dbReference type="InterPro" id="IPR013525">
    <property type="entry name" value="ABC2_TM"/>
</dbReference>
<name>A0A1G1VUM6_9BACT</name>
<dbReference type="PANTHER" id="PTHR30413">
    <property type="entry name" value="INNER MEMBRANE TRANSPORT PERMEASE"/>
    <property type="match status" value="1"/>
</dbReference>
<feature type="transmembrane region" description="Helical" evidence="9">
    <location>
        <begin position="138"/>
        <end position="158"/>
    </location>
</feature>
<keyword evidence="5" id="KW-0997">Cell inner membrane</keyword>
<dbReference type="GO" id="GO:0043190">
    <property type="term" value="C:ATP-binding cassette (ABC) transporter complex"/>
    <property type="evidence" value="ECO:0007669"/>
    <property type="project" value="InterPro"/>
</dbReference>
<evidence type="ECO:0000256" key="3">
    <source>
        <dbReference type="ARBA" id="ARBA00022448"/>
    </source>
</evidence>
<dbReference type="PROSITE" id="PS51012">
    <property type="entry name" value="ABC_TM2"/>
    <property type="match status" value="1"/>
</dbReference>
<evidence type="ECO:0000313" key="12">
    <source>
        <dbReference type="Proteomes" id="UP000179233"/>
    </source>
</evidence>
<dbReference type="Proteomes" id="UP000179233">
    <property type="component" value="Unassembled WGS sequence"/>
</dbReference>
<comment type="caution">
    <text evidence="11">The sequence shown here is derived from an EMBL/GenBank/DDBJ whole genome shotgun (WGS) entry which is preliminary data.</text>
</comment>
<evidence type="ECO:0000256" key="9">
    <source>
        <dbReference type="RuleBase" id="RU361157"/>
    </source>
</evidence>
<dbReference type="GO" id="GO:0140359">
    <property type="term" value="F:ABC-type transporter activity"/>
    <property type="evidence" value="ECO:0007669"/>
    <property type="project" value="InterPro"/>
</dbReference>
<keyword evidence="6 9" id="KW-0812">Transmembrane</keyword>
<feature type="transmembrane region" description="Helical" evidence="9">
    <location>
        <begin position="170"/>
        <end position="192"/>
    </location>
</feature>
<feature type="transmembrane region" description="Helical" evidence="9">
    <location>
        <begin position="103"/>
        <end position="126"/>
    </location>
</feature>
<gene>
    <name evidence="11" type="ORF">A2786_06265</name>
</gene>
<evidence type="ECO:0000259" key="10">
    <source>
        <dbReference type="PROSITE" id="PS51012"/>
    </source>
</evidence>
<dbReference type="InterPro" id="IPR000412">
    <property type="entry name" value="ABC_2_transport"/>
</dbReference>
<protein>
    <recommendedName>
        <fullName evidence="9">Transport permease protein</fullName>
    </recommendedName>
</protein>
<keyword evidence="7 9" id="KW-1133">Transmembrane helix</keyword>
<evidence type="ECO:0000256" key="5">
    <source>
        <dbReference type="ARBA" id="ARBA00022519"/>
    </source>
</evidence>
<feature type="transmembrane region" description="Helical" evidence="9">
    <location>
        <begin position="198"/>
        <end position="217"/>
    </location>
</feature>
<reference evidence="11 12" key="1">
    <citation type="journal article" date="2016" name="Nat. Commun.">
        <title>Thousands of microbial genomes shed light on interconnected biogeochemical processes in an aquifer system.</title>
        <authorList>
            <person name="Anantharaman K."/>
            <person name="Brown C.T."/>
            <person name="Hug L.A."/>
            <person name="Sharon I."/>
            <person name="Castelle C.J."/>
            <person name="Probst A.J."/>
            <person name="Thomas B.C."/>
            <person name="Singh A."/>
            <person name="Wilkins M.J."/>
            <person name="Karaoz U."/>
            <person name="Brodie E.L."/>
            <person name="Williams K.H."/>
            <person name="Hubbard S.S."/>
            <person name="Banfield J.F."/>
        </authorList>
    </citation>
    <scope>NUCLEOTIDE SEQUENCE [LARGE SCALE GENOMIC DNA]</scope>
</reference>
<proteinExistence type="inferred from homology"/>
<keyword evidence="8 9" id="KW-0472">Membrane</keyword>
<dbReference type="InterPro" id="IPR047817">
    <property type="entry name" value="ABC2_TM_bact-type"/>
</dbReference>
<dbReference type="GO" id="GO:0015920">
    <property type="term" value="P:lipopolysaccharide transport"/>
    <property type="evidence" value="ECO:0007669"/>
    <property type="project" value="TreeGrafter"/>
</dbReference>
<accession>A0A1G1VUM6</accession>
<organism evidence="11 12">
    <name type="scientific">Candidatus Chisholmbacteria bacterium RIFCSPHIGHO2_01_FULL_52_32</name>
    <dbReference type="NCBI Taxonomy" id="1797591"/>
    <lineage>
        <taxon>Bacteria</taxon>
        <taxon>Candidatus Chisholmiibacteriota</taxon>
    </lineage>
</organism>
<sequence length="256" mass="29911">MAGSRLTNYLHFIWAMTEKEIKARYKHTVFGFLWVILNPVFQMFVIGFVFSFFVYIPVANYYLFLFSGLLPWQFFSLTLSKATPSFVYERSLLQKANFPREAIPLSIVLSNFVHFVVSLVLLIVFLGLSKSIVFPQALYLLPASILLLLFTASVSLLTATLQVKYRDINFFVQSLLILWFYATPIVYNLALIPSRFVILYYFNPLSYIFELFHVSVLSTSLPDIRLFLVNIFSMGLIILFSYLLYKREHRTFVDWL</sequence>
<feature type="transmembrane region" description="Helical" evidence="9">
    <location>
        <begin position="61"/>
        <end position="82"/>
    </location>
</feature>
<evidence type="ECO:0000256" key="8">
    <source>
        <dbReference type="ARBA" id="ARBA00023136"/>
    </source>
</evidence>
<evidence type="ECO:0000313" key="11">
    <source>
        <dbReference type="EMBL" id="OGY19111.1"/>
    </source>
</evidence>
<dbReference type="PANTHER" id="PTHR30413:SF8">
    <property type="entry name" value="TRANSPORT PERMEASE PROTEIN"/>
    <property type="match status" value="1"/>
</dbReference>
<feature type="transmembrane region" description="Helical" evidence="9">
    <location>
        <begin position="224"/>
        <end position="245"/>
    </location>
</feature>
<dbReference type="Pfam" id="PF01061">
    <property type="entry name" value="ABC2_membrane"/>
    <property type="match status" value="1"/>
</dbReference>
<keyword evidence="4 9" id="KW-1003">Cell membrane</keyword>
<keyword evidence="3 9" id="KW-0813">Transport</keyword>
<dbReference type="AlphaFoldDB" id="A0A1G1VUM6"/>
<feature type="domain" description="ABC transmembrane type-2" evidence="10">
    <location>
        <begin position="30"/>
        <end position="248"/>
    </location>
</feature>
<evidence type="ECO:0000256" key="4">
    <source>
        <dbReference type="ARBA" id="ARBA00022475"/>
    </source>
</evidence>
<evidence type="ECO:0000256" key="2">
    <source>
        <dbReference type="ARBA" id="ARBA00007783"/>
    </source>
</evidence>
<evidence type="ECO:0000256" key="6">
    <source>
        <dbReference type="ARBA" id="ARBA00022692"/>
    </source>
</evidence>
<evidence type="ECO:0000256" key="7">
    <source>
        <dbReference type="ARBA" id="ARBA00022989"/>
    </source>
</evidence>
<feature type="transmembrane region" description="Helical" evidence="9">
    <location>
        <begin position="29"/>
        <end position="55"/>
    </location>
</feature>
<comment type="similarity">
    <text evidence="2 9">Belongs to the ABC-2 integral membrane protein family.</text>
</comment>